<dbReference type="InterPro" id="IPR029063">
    <property type="entry name" value="SAM-dependent_MTases_sf"/>
</dbReference>
<evidence type="ECO:0008006" key="4">
    <source>
        <dbReference type="Google" id="ProtNLM"/>
    </source>
</evidence>
<gene>
    <name evidence="2" type="ORF">D0Z07_5263</name>
</gene>
<reference evidence="2" key="1">
    <citation type="submission" date="2019-07" db="EMBL/GenBank/DDBJ databases">
        <title>Hyphodiscus hymeniophilus genome sequencing and assembly.</title>
        <authorList>
            <person name="Kramer G."/>
            <person name="Nodwell J."/>
        </authorList>
    </citation>
    <scope>NUCLEOTIDE SEQUENCE</scope>
    <source>
        <strain evidence="2">ATCC 34498</strain>
    </source>
</reference>
<feature type="region of interest" description="Disordered" evidence="1">
    <location>
        <begin position="627"/>
        <end position="665"/>
    </location>
</feature>
<feature type="region of interest" description="Disordered" evidence="1">
    <location>
        <begin position="580"/>
        <end position="601"/>
    </location>
</feature>
<dbReference type="OrthoDB" id="506498at2759"/>
<dbReference type="EMBL" id="VNKQ01000010">
    <property type="protein sequence ID" value="KAG0648420.1"/>
    <property type="molecule type" value="Genomic_DNA"/>
</dbReference>
<dbReference type="AlphaFoldDB" id="A0A9P7AWT8"/>
<protein>
    <recommendedName>
        <fullName evidence="4">Methyltransferase domain-containing protein</fullName>
    </recommendedName>
</protein>
<dbReference type="Pfam" id="PF13489">
    <property type="entry name" value="Methyltransf_23"/>
    <property type="match status" value="1"/>
</dbReference>
<name>A0A9P7AWT8_9HELO</name>
<evidence type="ECO:0000313" key="2">
    <source>
        <dbReference type="EMBL" id="KAG0648420.1"/>
    </source>
</evidence>
<proteinExistence type="predicted"/>
<evidence type="ECO:0000256" key="1">
    <source>
        <dbReference type="SAM" id="MobiDB-lite"/>
    </source>
</evidence>
<comment type="caution">
    <text evidence="2">The sequence shown here is derived from an EMBL/GenBank/DDBJ whole genome shotgun (WGS) entry which is preliminary data.</text>
</comment>
<dbReference type="Proteomes" id="UP000785200">
    <property type="component" value="Unassembled WGS sequence"/>
</dbReference>
<keyword evidence="3" id="KW-1185">Reference proteome</keyword>
<sequence length="665" mass="73629">MEELYHRCKISAPMKFLFTTVSGHVVEVNSGDLPITSPYSPRFDPNIKVPTIDQCGPFTLPVESLTYFKTKKLRIDTTDGPSDAKAESPGHCSAIGMVPPIMIGSRTASSSSNFSDAHESTIPSPVATLSMVYNEYGELVSAYDVLHPPKSKDMSVLQILRIIKKTYHHSYRDKIGEIISLHMEGKSTLMFDDSSCILGFPISAWELKLRSPESTSPTISRGGTPAVAVYNGPPRVLEIGCGDGSWCFQVKQKYSEWIVEGIDDTDHWSCEHKDINLRDFIVSGPTAPTTDYLNCFSTVNVFQDYPEFTVRNINQLLKHSYPIPHNLYGLIRARDIFDKIESWKTFLEDVRLTLQPDGVVEFLEIDRRPRLARAGPACFDIKEEHTSGPEIDWTDIVADRFKDKSDEQLGNEIPGWMGRVTEDLKATLRPRDGVPGPKLKSWLEGSGFWDVKQTVIRLPVGGNTKAGQLLKDYMLLKHYNEDCVPNLKTALPAIETEAIESGEYYLNLHIVTGRKPGHPRAGDLLLNGTRQEMTNSKYEAMARTEDPKSNQWKRFDLGVELNGMINGLTNLSGAPSAISSPAAVEPRNFNPPKRSPLLGHDGNVDEAFGSTEQGREKVEAIEVANVLKADNDEGDNNDGNEGSEVLTLGSRSLSELGAEIAGSEP</sequence>
<accession>A0A9P7AWT8</accession>
<dbReference type="SUPFAM" id="SSF53335">
    <property type="entry name" value="S-adenosyl-L-methionine-dependent methyltransferases"/>
    <property type="match status" value="1"/>
</dbReference>
<evidence type="ECO:0000313" key="3">
    <source>
        <dbReference type="Proteomes" id="UP000785200"/>
    </source>
</evidence>
<dbReference type="Gene3D" id="3.40.50.150">
    <property type="entry name" value="Vaccinia Virus protein VP39"/>
    <property type="match status" value="1"/>
</dbReference>
<organism evidence="2 3">
    <name type="scientific">Hyphodiscus hymeniophilus</name>
    <dbReference type="NCBI Taxonomy" id="353542"/>
    <lineage>
        <taxon>Eukaryota</taxon>
        <taxon>Fungi</taxon>
        <taxon>Dikarya</taxon>
        <taxon>Ascomycota</taxon>
        <taxon>Pezizomycotina</taxon>
        <taxon>Leotiomycetes</taxon>
        <taxon>Helotiales</taxon>
        <taxon>Hyphodiscaceae</taxon>
        <taxon>Hyphodiscus</taxon>
    </lineage>
</organism>